<dbReference type="InterPro" id="IPR036188">
    <property type="entry name" value="FAD/NAD-bd_sf"/>
</dbReference>
<dbReference type="GO" id="GO:0016709">
    <property type="term" value="F:oxidoreductase activity, acting on paired donors, with incorporation or reduction of molecular oxygen, NAD(P)H as one donor, and incorporation of one atom of oxygen"/>
    <property type="evidence" value="ECO:0007669"/>
    <property type="project" value="UniProtKB-ARBA"/>
</dbReference>
<name>A0A840WP69_9ACTN</name>
<evidence type="ECO:0000256" key="2">
    <source>
        <dbReference type="ARBA" id="ARBA00022630"/>
    </source>
</evidence>
<reference evidence="5 6" key="1">
    <citation type="submission" date="2020-08" db="EMBL/GenBank/DDBJ databases">
        <title>Sequencing the genomes of 1000 actinobacteria strains.</title>
        <authorList>
            <person name="Klenk H.-P."/>
        </authorList>
    </citation>
    <scope>NUCLEOTIDE SEQUENCE [LARGE SCALE GENOMIC DNA]</scope>
    <source>
        <strain evidence="5 6">DSM 44598</strain>
    </source>
</reference>
<dbReference type="SUPFAM" id="SSF51905">
    <property type="entry name" value="FAD/NAD(P)-binding domain"/>
    <property type="match status" value="1"/>
</dbReference>
<proteinExistence type="predicted"/>
<evidence type="ECO:0000313" key="5">
    <source>
        <dbReference type="EMBL" id="MBB5491918.1"/>
    </source>
</evidence>
<dbReference type="AlphaFoldDB" id="A0A840WP69"/>
<evidence type="ECO:0000313" key="6">
    <source>
        <dbReference type="Proteomes" id="UP000579647"/>
    </source>
</evidence>
<dbReference type="RefSeq" id="WP_184365514.1">
    <property type="nucleotide sequence ID" value="NZ_BAAAKM010000021.1"/>
</dbReference>
<accession>A0A840WP69</accession>
<dbReference type="Proteomes" id="UP000579647">
    <property type="component" value="Unassembled WGS sequence"/>
</dbReference>
<organism evidence="5 6">
    <name type="scientific">Nocardiopsis metallicus</name>
    <dbReference type="NCBI Taxonomy" id="179819"/>
    <lineage>
        <taxon>Bacteria</taxon>
        <taxon>Bacillati</taxon>
        <taxon>Actinomycetota</taxon>
        <taxon>Actinomycetes</taxon>
        <taxon>Streptosporangiales</taxon>
        <taxon>Nocardiopsidaceae</taxon>
        <taxon>Nocardiopsis</taxon>
    </lineage>
</organism>
<dbReference type="Pfam" id="PF21274">
    <property type="entry name" value="Rng_hyd_C"/>
    <property type="match status" value="1"/>
</dbReference>
<dbReference type="Pfam" id="PF01494">
    <property type="entry name" value="FAD_binding_3"/>
    <property type="match status" value="1"/>
</dbReference>
<evidence type="ECO:0000256" key="3">
    <source>
        <dbReference type="ARBA" id="ARBA00022827"/>
    </source>
</evidence>
<dbReference type="Gene3D" id="3.30.70.2450">
    <property type="match status" value="1"/>
</dbReference>
<keyword evidence="2" id="KW-0285">Flavoprotein</keyword>
<dbReference type="EMBL" id="JACHDO010000001">
    <property type="protein sequence ID" value="MBB5491918.1"/>
    <property type="molecule type" value="Genomic_DNA"/>
</dbReference>
<sequence>MSVIVVGAGPTGLMLAGDLAEAGVEVTVLDKRAEESNLTRAFALHARTLELFDMRGIADEIVGQGYRVPEVRVALGSRDLVLDLRHPESRFPYVLTVQQARTESLLQRRAERLGARIQRGAEVTGIDQDEDGVTLTVRTADGPHTERGSYAVGADGAHSTVRERLGVGFSGRSYDTRIMLADVRLEQDLPRAVNPFVGTDGVALLPPYGDSWFRATVWDRTRQGVPLDQPVSLDELNDSLDRITGGQLTAAETRWSTRFLSERRQADHYRVGRVLLAGDAAHVHSPLGAMGMNTGIQDAANLAWKLVALERGWAPPWLLATYEAERHPVGRATLRVTDVILRIAVAPAPIRAVRPFLAPAALRFSKVSRTTRRLLSGLGVRYDRPAQVADTVSVGQRVDDLPLISEGERTRFHEVADPTRFTLLDATEAGCPAEAAEPWADRVRALRVRGELPEGADVLLVRPDGYAAWSGERPSADQVRTALNEWTGPP</sequence>
<dbReference type="PRINTS" id="PR00420">
    <property type="entry name" value="RNGMNOXGNASE"/>
</dbReference>
<feature type="domain" description="FAD-binding" evidence="4">
    <location>
        <begin position="2"/>
        <end position="335"/>
    </location>
</feature>
<evidence type="ECO:0000256" key="1">
    <source>
        <dbReference type="ARBA" id="ARBA00001974"/>
    </source>
</evidence>
<dbReference type="Gene3D" id="3.40.30.120">
    <property type="match status" value="1"/>
</dbReference>
<dbReference type="PANTHER" id="PTHR43004:SF19">
    <property type="entry name" value="BINDING MONOOXYGENASE, PUTATIVE (JCVI)-RELATED"/>
    <property type="match status" value="1"/>
</dbReference>
<dbReference type="InterPro" id="IPR050641">
    <property type="entry name" value="RIFMO-like"/>
</dbReference>
<dbReference type="GO" id="GO:0071949">
    <property type="term" value="F:FAD binding"/>
    <property type="evidence" value="ECO:0007669"/>
    <property type="project" value="InterPro"/>
</dbReference>
<dbReference type="InterPro" id="IPR002938">
    <property type="entry name" value="FAD-bd"/>
</dbReference>
<gene>
    <name evidence="5" type="ORF">HNR07_003055</name>
</gene>
<dbReference type="Gene3D" id="3.50.50.60">
    <property type="entry name" value="FAD/NAD(P)-binding domain"/>
    <property type="match status" value="1"/>
</dbReference>
<dbReference type="PANTHER" id="PTHR43004">
    <property type="entry name" value="TRK SYSTEM POTASSIUM UPTAKE PROTEIN"/>
    <property type="match status" value="1"/>
</dbReference>
<keyword evidence="6" id="KW-1185">Reference proteome</keyword>
<evidence type="ECO:0000259" key="4">
    <source>
        <dbReference type="Pfam" id="PF01494"/>
    </source>
</evidence>
<comment type="caution">
    <text evidence="5">The sequence shown here is derived from an EMBL/GenBank/DDBJ whole genome shotgun (WGS) entry which is preliminary data.</text>
</comment>
<keyword evidence="3" id="KW-0274">FAD</keyword>
<protein>
    <submittedName>
        <fullName evidence="5">2-polyprenyl-6-methoxyphenol hydroxylase-like FAD-dependent oxidoreductase</fullName>
    </submittedName>
</protein>
<comment type="cofactor">
    <cofactor evidence="1">
        <name>FAD</name>
        <dbReference type="ChEBI" id="CHEBI:57692"/>
    </cofactor>
</comment>